<reference evidence="1 2" key="1">
    <citation type="submission" date="2019-03" db="EMBL/GenBank/DDBJ databases">
        <title>Algoriphagus sp. nov, a new strain isolated from root system soil of mangrove plant Kandelia.</title>
        <authorList>
            <person name="Yin Q."/>
            <person name="Wang K."/>
            <person name="Song Z."/>
        </authorList>
    </citation>
    <scope>NUCLEOTIDE SEQUENCE [LARGE SCALE GENOMIC DNA]</scope>
    <source>
        <strain evidence="1 2">XY-J91</strain>
    </source>
</reference>
<evidence type="ECO:0000313" key="2">
    <source>
        <dbReference type="Proteomes" id="UP000297647"/>
    </source>
</evidence>
<sequence length="270" mass="31370">MKTNFLSFKLVLLFFLIGGPQLVQGQYKTRLWSSFNVRAPLTDKLDVRASYIKSLKIDEPGLETSFNWFAAALTYQLTKDWRMQLGSAWMELPSSGRTTHRWTMEGSHRIRLDRRFTLRNSLQLEAHNDQEPRFDYRVIMGSRIGLRKRLDFLGVAPSLNYALFFNIGGDPIRYFSESGEEIIRKPSNGLHRGRLMANFNFKLSKPIRLSVYYINQHEFNLVFSETNKINVPNPNTGRIQRPFNNQHIIGFALSYQIKPLNGDGFLPINF</sequence>
<keyword evidence="2" id="KW-1185">Reference proteome</keyword>
<dbReference type="RefSeq" id="WP_135074821.1">
    <property type="nucleotide sequence ID" value="NZ_SPSB01000004.1"/>
</dbReference>
<gene>
    <name evidence="1" type="ORF">E4S40_12970</name>
</gene>
<proteinExistence type="predicted"/>
<dbReference type="InterPro" id="IPR019619">
    <property type="entry name" value="DUF2490"/>
</dbReference>
<organism evidence="1 2">
    <name type="scientific">Algoriphagus kandeliae</name>
    <dbReference type="NCBI Taxonomy" id="2562278"/>
    <lineage>
        <taxon>Bacteria</taxon>
        <taxon>Pseudomonadati</taxon>
        <taxon>Bacteroidota</taxon>
        <taxon>Cytophagia</taxon>
        <taxon>Cytophagales</taxon>
        <taxon>Cyclobacteriaceae</taxon>
        <taxon>Algoriphagus</taxon>
    </lineage>
</organism>
<dbReference type="Pfam" id="PF10677">
    <property type="entry name" value="DUF2490"/>
    <property type="match status" value="1"/>
</dbReference>
<accession>A0A4Y9QLP0</accession>
<comment type="caution">
    <text evidence="1">The sequence shown here is derived from an EMBL/GenBank/DDBJ whole genome shotgun (WGS) entry which is preliminary data.</text>
</comment>
<dbReference type="OrthoDB" id="820770at2"/>
<evidence type="ECO:0000313" key="1">
    <source>
        <dbReference type="EMBL" id="TFV93170.1"/>
    </source>
</evidence>
<name>A0A4Y9QLP0_9BACT</name>
<dbReference type="AlphaFoldDB" id="A0A4Y9QLP0"/>
<protein>
    <submittedName>
        <fullName evidence="1">DUF2490 domain-containing protein</fullName>
    </submittedName>
</protein>
<dbReference type="Proteomes" id="UP000297647">
    <property type="component" value="Unassembled WGS sequence"/>
</dbReference>
<dbReference type="EMBL" id="SPSB01000004">
    <property type="protein sequence ID" value="TFV93170.1"/>
    <property type="molecule type" value="Genomic_DNA"/>
</dbReference>